<organism evidence="8 9">
    <name type="scientific">Cyphellophora attinorum</name>
    <dbReference type="NCBI Taxonomy" id="1664694"/>
    <lineage>
        <taxon>Eukaryota</taxon>
        <taxon>Fungi</taxon>
        <taxon>Dikarya</taxon>
        <taxon>Ascomycota</taxon>
        <taxon>Pezizomycotina</taxon>
        <taxon>Eurotiomycetes</taxon>
        <taxon>Chaetothyriomycetidae</taxon>
        <taxon>Chaetothyriales</taxon>
        <taxon>Cyphellophoraceae</taxon>
        <taxon>Cyphellophora</taxon>
    </lineage>
</organism>
<dbReference type="PANTHER" id="PTHR10869">
    <property type="entry name" value="PROLYL 4-HYDROXYLASE ALPHA SUBUNIT"/>
    <property type="match status" value="1"/>
</dbReference>
<evidence type="ECO:0000256" key="1">
    <source>
        <dbReference type="ARBA" id="ARBA00001961"/>
    </source>
</evidence>
<dbReference type="RefSeq" id="XP_017994913.1">
    <property type="nucleotide sequence ID" value="XM_018143922.1"/>
</dbReference>
<evidence type="ECO:0000259" key="7">
    <source>
        <dbReference type="PROSITE" id="PS51471"/>
    </source>
</evidence>
<evidence type="ECO:0000256" key="3">
    <source>
        <dbReference type="ARBA" id="ARBA00022964"/>
    </source>
</evidence>
<dbReference type="GO" id="GO:0005506">
    <property type="term" value="F:iron ion binding"/>
    <property type="evidence" value="ECO:0007669"/>
    <property type="project" value="InterPro"/>
</dbReference>
<proteinExistence type="predicted"/>
<gene>
    <name evidence="8" type="ORF">AB675_3836</name>
</gene>
<feature type="region of interest" description="Disordered" evidence="6">
    <location>
        <begin position="1"/>
        <end position="29"/>
    </location>
</feature>
<dbReference type="InterPro" id="IPR005123">
    <property type="entry name" value="Oxoglu/Fe-dep_dioxygenase_dom"/>
</dbReference>
<comment type="caution">
    <text evidence="8">The sequence shown here is derived from an EMBL/GenBank/DDBJ whole genome shotgun (WGS) entry which is preliminary data.</text>
</comment>
<dbReference type="PROSITE" id="PS51471">
    <property type="entry name" value="FE2OG_OXY"/>
    <property type="match status" value="1"/>
</dbReference>
<reference evidence="8 9" key="1">
    <citation type="submission" date="2015-06" db="EMBL/GenBank/DDBJ databases">
        <title>Draft genome of the ant-associated black yeast Phialophora attae CBS 131958.</title>
        <authorList>
            <person name="Moreno L.F."/>
            <person name="Stielow B.J."/>
            <person name="de Hoog S."/>
            <person name="Vicente V.A."/>
            <person name="Weiss V.A."/>
            <person name="de Vries M."/>
            <person name="Cruz L.M."/>
            <person name="Souza E.M."/>
        </authorList>
    </citation>
    <scope>NUCLEOTIDE SEQUENCE [LARGE SCALE GENOMIC DNA]</scope>
    <source>
        <strain evidence="8 9">CBS 131958</strain>
    </source>
</reference>
<keyword evidence="4" id="KW-0560">Oxidoreductase</keyword>
<comment type="cofactor">
    <cofactor evidence="1">
        <name>L-ascorbate</name>
        <dbReference type="ChEBI" id="CHEBI:38290"/>
    </cofactor>
</comment>
<keyword evidence="5" id="KW-0408">Iron</keyword>
<dbReference type="Proteomes" id="UP000038010">
    <property type="component" value="Unassembled WGS sequence"/>
</dbReference>
<dbReference type="InterPro" id="IPR044862">
    <property type="entry name" value="Pro_4_hyd_alph_FE2OG_OXY"/>
</dbReference>
<dbReference type="FunFam" id="2.60.120.620:FF:000021">
    <property type="entry name" value="WGS project CABT00000000 data, contig 2.8"/>
    <property type="match status" value="1"/>
</dbReference>
<dbReference type="Pfam" id="PF13640">
    <property type="entry name" value="2OG-FeII_Oxy_3"/>
    <property type="match status" value="1"/>
</dbReference>
<dbReference type="GO" id="GO:0005783">
    <property type="term" value="C:endoplasmic reticulum"/>
    <property type="evidence" value="ECO:0007669"/>
    <property type="project" value="TreeGrafter"/>
</dbReference>
<keyword evidence="9" id="KW-1185">Reference proteome</keyword>
<dbReference type="VEuPathDB" id="FungiDB:AB675_3836"/>
<evidence type="ECO:0000256" key="4">
    <source>
        <dbReference type="ARBA" id="ARBA00023002"/>
    </source>
</evidence>
<protein>
    <recommendedName>
        <fullName evidence="7">Fe2OG dioxygenase domain-containing protein</fullName>
    </recommendedName>
</protein>
<dbReference type="Gene3D" id="2.60.120.620">
    <property type="entry name" value="q2cbj1_9rhob like domain"/>
    <property type="match status" value="1"/>
</dbReference>
<dbReference type="GO" id="GO:0004656">
    <property type="term" value="F:procollagen-proline 4-dioxygenase activity"/>
    <property type="evidence" value="ECO:0007669"/>
    <property type="project" value="TreeGrafter"/>
</dbReference>
<evidence type="ECO:0000256" key="2">
    <source>
        <dbReference type="ARBA" id="ARBA00022723"/>
    </source>
</evidence>
<evidence type="ECO:0000313" key="8">
    <source>
        <dbReference type="EMBL" id="KPI34950.1"/>
    </source>
</evidence>
<dbReference type="GO" id="GO:0031418">
    <property type="term" value="F:L-ascorbic acid binding"/>
    <property type="evidence" value="ECO:0007669"/>
    <property type="project" value="InterPro"/>
</dbReference>
<accession>A0A0N1GXE2</accession>
<sequence>MPKGKSKATGAAAGTAPPTTSASPAPNWPSLKTGIPPDSLFINTLLHDQILIIRNLLSAKLCKDYVAFLSSLPLTTTPGTPKRGEAVRVNDRFQIQDVKFAQLLWEQTALEHLVRGYEEQTVWRGEVLGLNPNIRVYRYKPGQFFDQHYDESNKVTFGPSRTPGKTTWTLLIYLTTCEGGETAFYPEPARKGQRAPDPIIVGLETGMALLHNHDDCMLHEGREVVRGEKWVLRSDLVVRR</sequence>
<feature type="domain" description="Fe2OG dioxygenase" evidence="7">
    <location>
        <begin position="129"/>
        <end position="240"/>
    </location>
</feature>
<name>A0A0N1GXE2_9EURO</name>
<dbReference type="OrthoDB" id="69177at2759"/>
<dbReference type="PANTHER" id="PTHR10869:SF236">
    <property type="entry name" value="PROLYL 4-HYDROXYLASE ALPHA SUBUNIT DOMAIN-CONTAINING PROTEIN"/>
    <property type="match status" value="1"/>
</dbReference>
<evidence type="ECO:0000256" key="5">
    <source>
        <dbReference type="ARBA" id="ARBA00023004"/>
    </source>
</evidence>
<dbReference type="InterPro" id="IPR045054">
    <property type="entry name" value="P4HA-like"/>
</dbReference>
<keyword evidence="2" id="KW-0479">Metal-binding</keyword>
<dbReference type="GeneID" id="28735802"/>
<feature type="compositionally biased region" description="Low complexity" evidence="6">
    <location>
        <begin position="7"/>
        <end position="25"/>
    </location>
</feature>
<keyword evidence="3" id="KW-0223">Dioxygenase</keyword>
<dbReference type="SMART" id="SM00702">
    <property type="entry name" value="P4Hc"/>
    <property type="match status" value="1"/>
</dbReference>
<dbReference type="AlphaFoldDB" id="A0A0N1GXE2"/>
<dbReference type="EMBL" id="LFJN01000047">
    <property type="protein sequence ID" value="KPI34950.1"/>
    <property type="molecule type" value="Genomic_DNA"/>
</dbReference>
<evidence type="ECO:0000313" key="9">
    <source>
        <dbReference type="Proteomes" id="UP000038010"/>
    </source>
</evidence>
<evidence type="ECO:0000256" key="6">
    <source>
        <dbReference type="SAM" id="MobiDB-lite"/>
    </source>
</evidence>
<dbReference type="InterPro" id="IPR006620">
    <property type="entry name" value="Pro_4_hyd_alph"/>
</dbReference>